<evidence type="ECO:0000313" key="2">
    <source>
        <dbReference type="Proteomes" id="UP001210865"/>
    </source>
</evidence>
<dbReference type="EMBL" id="CP115174">
    <property type="protein sequence ID" value="WBO22085.1"/>
    <property type="molecule type" value="Genomic_DNA"/>
</dbReference>
<dbReference type="RefSeq" id="WP_270076733.1">
    <property type="nucleotide sequence ID" value="NZ_CP115174.1"/>
</dbReference>
<accession>A0ABY7NM86</accession>
<evidence type="ECO:0000313" key="1">
    <source>
        <dbReference type="EMBL" id="WBO22085.1"/>
    </source>
</evidence>
<keyword evidence="2" id="KW-1185">Reference proteome</keyword>
<sequence>MSDATARFALPLLAAGQAQKELFHNEALARADLLLQPTVEAVALNDPPPAPIVGQCWIVGAAPSGAWAGQPQALAGWTEGGWRFVAPRDGMAIWSVADRLLACFDGTAWRIGDIAAGRLTVAGVQVVGRQQSAIPDPAGGTVADSAARDAISAVLAALRSHGLIAD</sequence>
<protein>
    <submittedName>
        <fullName evidence="1">DUF2793 domain-containing protein</fullName>
    </submittedName>
</protein>
<dbReference type="InterPro" id="IPR021251">
    <property type="entry name" value="DUF2793"/>
</dbReference>
<reference evidence="1 2" key="1">
    <citation type="submission" date="2022-12" db="EMBL/GenBank/DDBJ databases">
        <title>Sphingomonas abieness sp. nov., an endophytic bacterium isolated from Abies koreana.</title>
        <authorList>
            <person name="Jiang L."/>
            <person name="Lee J."/>
        </authorList>
    </citation>
    <scope>NUCLEOTIDE SEQUENCE [LARGE SCALE GENOMIC DNA]</scope>
    <source>
        <strain evidence="2">PAMB 00755</strain>
    </source>
</reference>
<name>A0ABY7NM86_9SPHN</name>
<organism evidence="1 2">
    <name type="scientific">Sphingomonas abietis</name>
    <dbReference type="NCBI Taxonomy" id="3012344"/>
    <lineage>
        <taxon>Bacteria</taxon>
        <taxon>Pseudomonadati</taxon>
        <taxon>Pseudomonadota</taxon>
        <taxon>Alphaproteobacteria</taxon>
        <taxon>Sphingomonadales</taxon>
        <taxon>Sphingomonadaceae</taxon>
        <taxon>Sphingomonas</taxon>
    </lineage>
</organism>
<dbReference type="Proteomes" id="UP001210865">
    <property type="component" value="Chromosome"/>
</dbReference>
<gene>
    <name evidence="1" type="ORF">PBT88_18300</name>
</gene>
<proteinExistence type="predicted"/>
<dbReference type="Pfam" id="PF10983">
    <property type="entry name" value="DUF2793"/>
    <property type="match status" value="1"/>
</dbReference>